<keyword evidence="1" id="KW-0732">Signal</keyword>
<dbReference type="EMBL" id="QOVW01000076">
    <property type="protein sequence ID" value="RDB35750.1"/>
    <property type="molecule type" value="Genomic_DNA"/>
</dbReference>
<keyword evidence="3" id="KW-1185">Reference proteome</keyword>
<proteinExistence type="predicted"/>
<name>A0A369KQU5_9BACT</name>
<evidence type="ECO:0000313" key="3">
    <source>
        <dbReference type="Proteomes" id="UP000253934"/>
    </source>
</evidence>
<sequence>MVTKKKFKLFAMHALAFVSILSCTNEKSVDLIVDVPEMLRKDRIASFYGTDAKKLCENYRKVYAGFCDAISQSYVKCYGLNENKYKLTLCE</sequence>
<dbReference type="PROSITE" id="PS51257">
    <property type="entry name" value="PROKAR_LIPOPROTEIN"/>
    <property type="match status" value="1"/>
</dbReference>
<evidence type="ECO:0000256" key="1">
    <source>
        <dbReference type="SAM" id="SignalP"/>
    </source>
</evidence>
<dbReference type="AlphaFoldDB" id="A0A369KQU5"/>
<organism evidence="2 3">
    <name type="scientific">Spirobacillus cienkowskii</name>
    <dbReference type="NCBI Taxonomy" id="495820"/>
    <lineage>
        <taxon>Bacteria</taxon>
        <taxon>Pseudomonadati</taxon>
        <taxon>Bdellovibrionota</taxon>
        <taxon>Oligoflexia</taxon>
        <taxon>Silvanigrellales</taxon>
        <taxon>Spirobacillus</taxon>
    </lineage>
</organism>
<feature type="signal peptide" evidence="1">
    <location>
        <begin position="1"/>
        <end position="24"/>
    </location>
</feature>
<reference evidence="2" key="1">
    <citation type="submission" date="2018-04" db="EMBL/GenBank/DDBJ databases">
        <title>Draft genome sequence of the Candidatus Spirobacillus cienkowskii, a pathogen of freshwater Daphnia species, reconstructed from hemolymph metagenomic reads.</title>
        <authorList>
            <person name="Bresciani L."/>
            <person name="Lemos L.N."/>
            <person name="Wale N."/>
            <person name="Lin J.Y."/>
            <person name="Fernandes G.R."/>
            <person name="Duffy M.A."/>
            <person name="Rodrigues J.M."/>
        </authorList>
    </citation>
    <scope>NUCLEOTIDE SEQUENCE [LARGE SCALE GENOMIC DNA]</scope>
    <source>
        <strain evidence="2">Binning01</strain>
    </source>
</reference>
<dbReference type="Proteomes" id="UP000253934">
    <property type="component" value="Unassembled WGS sequence"/>
</dbReference>
<gene>
    <name evidence="2" type="ORF">DCC88_08605</name>
</gene>
<evidence type="ECO:0008006" key="4">
    <source>
        <dbReference type="Google" id="ProtNLM"/>
    </source>
</evidence>
<protein>
    <recommendedName>
        <fullName evidence="4">Lipoprotein</fullName>
    </recommendedName>
</protein>
<comment type="caution">
    <text evidence="2">The sequence shown here is derived from an EMBL/GenBank/DDBJ whole genome shotgun (WGS) entry which is preliminary data.</text>
</comment>
<accession>A0A369KQU5</accession>
<evidence type="ECO:0000313" key="2">
    <source>
        <dbReference type="EMBL" id="RDB35750.1"/>
    </source>
</evidence>
<feature type="chain" id="PRO_5017018313" description="Lipoprotein" evidence="1">
    <location>
        <begin position="25"/>
        <end position="91"/>
    </location>
</feature>